<sequence>MNSTLKKWGHILSIQKISFEVHEVNQGDCILINFRQRSQTHIITYGSIKLSKIFYNNETLTVAILTQNDFINIPNSENTIANYYYVAEALSFTSIISYNYTKILQKSNYCFLIYYELLSAHSRYVAKSSDMIQILSHRDKKRRLTNLLLILSREFGTITAFGIIINLRITHASLAEIIGSHRITVTKILNTLQGFRLISIYYNRILIHDPLSLSLHHRILHFFYRKIY</sequence>
<gene>
    <name evidence="5" type="primary">ntcA</name>
    <name evidence="5" type="ORF">Hrvl_131</name>
</gene>
<dbReference type="GeneID" id="29074203"/>
<dbReference type="SMART" id="SM00419">
    <property type="entry name" value="HTH_CRP"/>
    <property type="match status" value="1"/>
</dbReference>
<evidence type="ECO:0000259" key="4">
    <source>
        <dbReference type="PROSITE" id="PS51063"/>
    </source>
</evidence>
<protein>
    <submittedName>
        <fullName evidence="5">Global nitrogen transcriptional regulator</fullName>
    </submittedName>
</protein>
<keyword evidence="2" id="KW-0238">DNA-binding</keyword>
<dbReference type="GO" id="GO:0003677">
    <property type="term" value="F:DNA binding"/>
    <property type="evidence" value="ECO:0007669"/>
    <property type="project" value="UniProtKB-KW"/>
</dbReference>
<accession>A0A1C9CFN2</accession>
<dbReference type="Pfam" id="PF13545">
    <property type="entry name" value="HTH_Crp_2"/>
    <property type="match status" value="1"/>
</dbReference>
<feature type="domain" description="HTH crp-type" evidence="4">
    <location>
        <begin position="138"/>
        <end position="211"/>
    </location>
</feature>
<dbReference type="PROSITE" id="PS51063">
    <property type="entry name" value="HTH_CRP_2"/>
    <property type="match status" value="1"/>
</dbReference>
<keyword evidence="5" id="KW-0934">Plastid</keyword>
<dbReference type="Gene3D" id="2.60.120.10">
    <property type="entry name" value="Jelly Rolls"/>
    <property type="match status" value="1"/>
</dbReference>
<dbReference type="InterPro" id="IPR018490">
    <property type="entry name" value="cNMP-bd_dom_sf"/>
</dbReference>
<dbReference type="AlphaFoldDB" id="A0A1C9CFN2"/>
<dbReference type="SUPFAM" id="SSF46785">
    <property type="entry name" value="Winged helix' DNA-binding domain"/>
    <property type="match status" value="1"/>
</dbReference>
<dbReference type="InterPro" id="IPR012318">
    <property type="entry name" value="HTH_CRP"/>
</dbReference>
<evidence type="ECO:0000256" key="1">
    <source>
        <dbReference type="ARBA" id="ARBA00023015"/>
    </source>
</evidence>
<dbReference type="SUPFAM" id="SSF51206">
    <property type="entry name" value="cAMP-binding domain-like"/>
    <property type="match status" value="1"/>
</dbReference>
<evidence type="ECO:0000313" key="5">
    <source>
        <dbReference type="EMBL" id="AOM67191.1"/>
    </source>
</evidence>
<reference evidence="5" key="1">
    <citation type="journal article" date="2016" name="BMC Biol.">
        <title>Parallel evolution of highly conserved plastid genome architecture in red seaweeds and seed plants.</title>
        <authorList>
            <person name="Lee J."/>
            <person name="Cho C.H."/>
            <person name="Park S.I."/>
            <person name="Choi J.W."/>
            <person name="Song H.S."/>
            <person name="West J.A."/>
            <person name="Bhattacharya D."/>
            <person name="Yoon H.S."/>
        </authorList>
    </citation>
    <scope>NUCLEOTIDE SEQUENCE</scope>
</reference>
<dbReference type="EMBL" id="KX284723">
    <property type="protein sequence ID" value="AOM67191.1"/>
    <property type="molecule type" value="Genomic_DNA"/>
</dbReference>
<keyword evidence="3" id="KW-0804">Transcription</keyword>
<evidence type="ECO:0000256" key="3">
    <source>
        <dbReference type="ARBA" id="ARBA00023163"/>
    </source>
</evidence>
<keyword evidence="1" id="KW-0805">Transcription regulation</keyword>
<dbReference type="InterPro" id="IPR036390">
    <property type="entry name" value="WH_DNA-bd_sf"/>
</dbReference>
<organism evidence="5">
    <name type="scientific">Hildenbrandia rivularis</name>
    <dbReference type="NCBI Taxonomy" id="135206"/>
    <lineage>
        <taxon>Eukaryota</taxon>
        <taxon>Rhodophyta</taxon>
        <taxon>Florideophyceae</taxon>
        <taxon>Hildenbrandiophycidae</taxon>
        <taxon>Hildenbrandiales</taxon>
        <taxon>Hildenbrandiaceae</taxon>
        <taxon>Hildenbrandia</taxon>
    </lineage>
</organism>
<name>A0A1C9CFN2_9FLOR</name>
<evidence type="ECO:0000256" key="2">
    <source>
        <dbReference type="ARBA" id="ARBA00023125"/>
    </source>
</evidence>
<dbReference type="InterPro" id="IPR014710">
    <property type="entry name" value="RmlC-like_jellyroll"/>
</dbReference>
<geneLocation type="plastid" evidence="5"/>
<dbReference type="RefSeq" id="YP_009297647.1">
    <property type="nucleotide sequence ID" value="NC_031177.1"/>
</dbReference>
<proteinExistence type="predicted"/>
<dbReference type="GO" id="GO:0006355">
    <property type="term" value="P:regulation of DNA-templated transcription"/>
    <property type="evidence" value="ECO:0007669"/>
    <property type="project" value="InterPro"/>
</dbReference>